<dbReference type="Gene3D" id="3.60.15.10">
    <property type="entry name" value="Ribonuclease Z/Hydroxyacylglutathione hydrolase-like"/>
    <property type="match status" value="1"/>
</dbReference>
<reference evidence="2" key="1">
    <citation type="journal article" date="2015" name="Nature">
        <title>Complex archaea that bridge the gap between prokaryotes and eukaryotes.</title>
        <authorList>
            <person name="Spang A."/>
            <person name="Saw J.H."/>
            <person name="Jorgensen S.L."/>
            <person name="Zaremba-Niedzwiedzka K."/>
            <person name="Martijn J."/>
            <person name="Lind A.E."/>
            <person name="van Eijk R."/>
            <person name="Schleper C."/>
            <person name="Guy L."/>
            <person name="Ettema T.J."/>
        </authorList>
    </citation>
    <scope>NUCLEOTIDE SEQUENCE</scope>
</reference>
<evidence type="ECO:0000313" key="2">
    <source>
        <dbReference type="EMBL" id="KKK62014.1"/>
    </source>
</evidence>
<dbReference type="AlphaFoldDB" id="A0A0F8Z6I9"/>
<dbReference type="InterPro" id="IPR001279">
    <property type="entry name" value="Metallo-B-lactamas"/>
</dbReference>
<feature type="domain" description="Metallo-beta-lactamase" evidence="1">
    <location>
        <begin position="25"/>
        <end position="68"/>
    </location>
</feature>
<accession>A0A0F8Z6I9</accession>
<gene>
    <name evidence="2" type="ORF">LCGC14_3008580</name>
</gene>
<dbReference type="EMBL" id="LAZR01062203">
    <property type="protein sequence ID" value="KKK62014.1"/>
    <property type="molecule type" value="Genomic_DNA"/>
</dbReference>
<proteinExistence type="predicted"/>
<organism evidence="2">
    <name type="scientific">marine sediment metagenome</name>
    <dbReference type="NCBI Taxonomy" id="412755"/>
    <lineage>
        <taxon>unclassified sequences</taxon>
        <taxon>metagenomes</taxon>
        <taxon>ecological metagenomes</taxon>
    </lineage>
</organism>
<name>A0A0F8Z6I9_9ZZZZ</name>
<comment type="caution">
    <text evidence="2">The sequence shown here is derived from an EMBL/GenBank/DDBJ whole genome shotgun (WGS) entry which is preliminary data.</text>
</comment>
<feature type="non-terminal residue" evidence="2">
    <location>
        <position position="83"/>
    </location>
</feature>
<protein>
    <recommendedName>
        <fullName evidence="1">Metallo-beta-lactamase domain-containing protein</fullName>
    </recommendedName>
</protein>
<dbReference type="InterPro" id="IPR036866">
    <property type="entry name" value="RibonucZ/Hydroxyglut_hydro"/>
</dbReference>
<dbReference type="Pfam" id="PF00753">
    <property type="entry name" value="Lactamase_B"/>
    <property type="match status" value="1"/>
</dbReference>
<dbReference type="SUPFAM" id="SSF56281">
    <property type="entry name" value="Metallo-hydrolase/oxidoreductase"/>
    <property type="match status" value="1"/>
</dbReference>
<sequence length="83" mass="9089">MKLRVLGASGAEFPGQNPPGFLIDDVLLLDAGTIGAVLSEDEQWGIRNIILTHAHLDHIKSIPFLADNIILRNMDHNVIVHSI</sequence>
<evidence type="ECO:0000259" key="1">
    <source>
        <dbReference type="Pfam" id="PF00753"/>
    </source>
</evidence>